<dbReference type="PANTHER" id="PTHR32182">
    <property type="entry name" value="DNA REPLICATION AND REPAIR PROTEIN RECF"/>
    <property type="match status" value="1"/>
</dbReference>
<evidence type="ECO:0000313" key="3">
    <source>
        <dbReference type="EMBL" id="AWY39034.1"/>
    </source>
</evidence>
<keyword evidence="1" id="KW-0175">Coiled coil</keyword>
<dbReference type="SUPFAM" id="SSF52540">
    <property type="entry name" value="P-loop containing nucleoside triphosphate hydrolases"/>
    <property type="match status" value="1"/>
</dbReference>
<evidence type="ECO:0000313" key="4">
    <source>
        <dbReference type="Proteomes" id="UP000250299"/>
    </source>
</evidence>
<feature type="coiled-coil region" evidence="1">
    <location>
        <begin position="483"/>
        <end position="538"/>
    </location>
</feature>
<dbReference type="OrthoDB" id="8670240at2"/>
<dbReference type="GO" id="GO:0016887">
    <property type="term" value="F:ATP hydrolysis activity"/>
    <property type="evidence" value="ECO:0007669"/>
    <property type="project" value="InterPro"/>
</dbReference>
<feature type="coiled-coil region" evidence="1">
    <location>
        <begin position="392"/>
        <end position="419"/>
    </location>
</feature>
<proteinExistence type="predicted"/>
<dbReference type="Pfam" id="PF13476">
    <property type="entry name" value="AAA_23"/>
    <property type="match status" value="1"/>
</dbReference>
<dbReference type="InterPro" id="IPR027417">
    <property type="entry name" value="P-loop_NTPase"/>
</dbReference>
<reference evidence="3 4" key="1">
    <citation type="submission" date="2018-05" db="EMBL/GenBank/DDBJ databases">
        <title>Whole genome sequence of Pseudomonas putida JBC17.</title>
        <authorList>
            <person name="Lee Y.H."/>
            <person name="David K."/>
        </authorList>
    </citation>
    <scope>NUCLEOTIDE SEQUENCE [LARGE SCALE GENOMIC DNA]</scope>
    <source>
        <strain evidence="3 4">JBC17</strain>
    </source>
</reference>
<feature type="domain" description="Rad50/SbcC-type AAA" evidence="2">
    <location>
        <begin position="90"/>
        <end position="140"/>
    </location>
</feature>
<name>A0A2Z4RGF5_PSEPU</name>
<dbReference type="Gene3D" id="3.40.50.300">
    <property type="entry name" value="P-loop containing nucleotide triphosphate hydrolases"/>
    <property type="match status" value="2"/>
</dbReference>
<dbReference type="GO" id="GO:0006302">
    <property type="term" value="P:double-strand break repair"/>
    <property type="evidence" value="ECO:0007669"/>
    <property type="project" value="InterPro"/>
</dbReference>
<protein>
    <submittedName>
        <fullName evidence="3">ATPase</fullName>
    </submittedName>
</protein>
<evidence type="ECO:0000259" key="2">
    <source>
        <dbReference type="Pfam" id="PF13476"/>
    </source>
</evidence>
<dbReference type="InterPro" id="IPR038729">
    <property type="entry name" value="Rad50/SbcC_AAA"/>
</dbReference>
<dbReference type="RefSeq" id="WP_110962851.1">
    <property type="nucleotide sequence ID" value="NZ_CP029693.1"/>
</dbReference>
<evidence type="ECO:0000256" key="1">
    <source>
        <dbReference type="SAM" id="Coils"/>
    </source>
</evidence>
<dbReference type="AlphaFoldDB" id="A0A2Z4RGF5"/>
<dbReference type="PANTHER" id="PTHR32182:SF0">
    <property type="entry name" value="DNA REPLICATION AND REPAIR PROTEIN RECF"/>
    <property type="match status" value="1"/>
</dbReference>
<accession>A0A2Z4RGF5</accession>
<dbReference type="Proteomes" id="UP000250299">
    <property type="component" value="Chromosome"/>
</dbReference>
<organism evidence="3 4">
    <name type="scientific">Pseudomonas putida</name>
    <name type="common">Arthrobacter siderocapsulatus</name>
    <dbReference type="NCBI Taxonomy" id="303"/>
    <lineage>
        <taxon>Bacteria</taxon>
        <taxon>Pseudomonadati</taxon>
        <taxon>Pseudomonadota</taxon>
        <taxon>Gammaproteobacteria</taxon>
        <taxon>Pseudomonadales</taxon>
        <taxon>Pseudomonadaceae</taxon>
        <taxon>Pseudomonas</taxon>
    </lineage>
</organism>
<feature type="coiled-coil region" evidence="1">
    <location>
        <begin position="240"/>
        <end position="274"/>
    </location>
</feature>
<sequence length="875" mass="97809">MSSLRAEYQRFLGHLANQQVHDDVRRMANLVMSQLSQLAEVGANRRARSVRLAPLAVQHLLGIDPQSQDAAQDAPSGRQQLRLQRLEVGPFRGFMEAEVFDLSHDITLVYGPNGTGKSSFFEALETAMLGSISEAEAKRFDHRAYCNNARLGRHVAPRLFASVNDEETGPLRTSDEEYRFCFVEKNRLDDFDRIAARTPGDQRQLIATLFGVDQFSEFVRGFNPNLDENLNIAGFKALQLDARRNQVAASQQTIDNHEQRLAAVTQEEEGLAARIHAGNTYQACSDWILGTTGTQGRLAYLRSALESPIPVIHGCTAGGLDEKLSQVDRHVEASQSAQQSLAARAADVSYSNLYDALLQLSQGATECPACGTTLDRVNQNPFERAREGLAELAELKTLQQRAENAASELDEAFRSLLAEMQRVCAAAAQVCNAELQASLLPELPQIGSGQWLQVWIDNERRAWCALLRLANLVEQADGNTRQIVEQREALSQERERLDSFRIEIERCRLLRSQALTDVEQARATIAQFEEDNQQLIAEVGREAQVVEHHRRIKAAYDAYLPQLQAYLAALPGQLLQGLGESARDLYNSFNREDPPAAQIHALWLPLAENGKIEIEFVCQPGQRFDALMILSEGHIRCLGLAILLAKNLAESCPVVIFDDVVNAIDDEHRDGIWRTFFERGLLDDKQVILTSHAEEFLHRIQQELGAQRSAQIRRYRFLPHQGEHHLRIDTDPPTKNYVSLAQASVQAEEKRDALRHSRAAIESLTDRAWTWLGKRYDGKLELKLSGPRANWELNNKCIKLRAALGRIPDHAPGLQSILSGLDALLQRSGTSIEWHYLNGGTHDSQRDHEFDRAAVRAIVDAASAMDNGLEALRNG</sequence>
<gene>
    <name evidence="3" type="ORF">DKY63_03540</name>
</gene>
<dbReference type="EMBL" id="CP029693">
    <property type="protein sequence ID" value="AWY39034.1"/>
    <property type="molecule type" value="Genomic_DNA"/>
</dbReference>
<dbReference type="GO" id="GO:0000731">
    <property type="term" value="P:DNA synthesis involved in DNA repair"/>
    <property type="evidence" value="ECO:0007669"/>
    <property type="project" value="TreeGrafter"/>
</dbReference>